<comment type="caution">
    <text evidence="2">The sequence shown here is derived from an EMBL/GenBank/DDBJ whole genome shotgun (WGS) entry which is preliminary data.</text>
</comment>
<keyword evidence="1" id="KW-1133">Transmembrane helix</keyword>
<evidence type="ECO:0000313" key="3">
    <source>
        <dbReference type="Proteomes" id="UP000447833"/>
    </source>
</evidence>
<feature type="transmembrane region" description="Helical" evidence="1">
    <location>
        <begin position="40"/>
        <end position="57"/>
    </location>
</feature>
<dbReference type="RefSeq" id="WP_160919906.1">
    <property type="nucleotide sequence ID" value="NZ_WMEY01000004.1"/>
</dbReference>
<keyword evidence="1" id="KW-0812">Transmembrane</keyword>
<accession>A0A845F166</accession>
<organism evidence="2 3">
    <name type="scientific">Guptibacillus hwajinpoensis</name>
    <dbReference type="NCBI Taxonomy" id="208199"/>
    <lineage>
        <taxon>Bacteria</taxon>
        <taxon>Bacillati</taxon>
        <taxon>Bacillota</taxon>
        <taxon>Bacilli</taxon>
        <taxon>Bacillales</taxon>
        <taxon>Guptibacillaceae</taxon>
        <taxon>Guptibacillus</taxon>
    </lineage>
</organism>
<dbReference type="AlphaFoldDB" id="A0A845F166"/>
<reference evidence="2 3" key="1">
    <citation type="submission" date="2019-11" db="EMBL/GenBank/DDBJ databases">
        <title>Genome sequences of 17 halophilic strains isolated from different environments.</title>
        <authorList>
            <person name="Furrow R.E."/>
        </authorList>
    </citation>
    <scope>NUCLEOTIDE SEQUENCE [LARGE SCALE GENOMIC DNA]</scope>
    <source>
        <strain evidence="2 3">22506_14_FS</strain>
    </source>
</reference>
<evidence type="ECO:0008006" key="4">
    <source>
        <dbReference type="Google" id="ProtNLM"/>
    </source>
</evidence>
<dbReference type="EMBL" id="WMEY01000004">
    <property type="protein sequence ID" value="MYL64457.1"/>
    <property type="molecule type" value="Genomic_DNA"/>
</dbReference>
<name>A0A845F166_9BACL</name>
<feature type="transmembrane region" description="Helical" evidence="1">
    <location>
        <begin position="7"/>
        <end position="28"/>
    </location>
</feature>
<evidence type="ECO:0000313" key="2">
    <source>
        <dbReference type="EMBL" id="MYL64457.1"/>
    </source>
</evidence>
<sequence>MKNDRNFIRLVYLVVGILGPVVIGAGFLRMQLVLGDEAGAFWMLMGFFLILFYIEFLEKKAGLSAKYRWTRAIASMVLFAGFSLYFYLF</sequence>
<dbReference type="Proteomes" id="UP000447833">
    <property type="component" value="Unassembled WGS sequence"/>
</dbReference>
<evidence type="ECO:0000256" key="1">
    <source>
        <dbReference type="SAM" id="Phobius"/>
    </source>
</evidence>
<keyword evidence="1" id="KW-0472">Membrane</keyword>
<proteinExistence type="predicted"/>
<protein>
    <recommendedName>
        <fullName evidence="4">DUF4181 domain-containing protein</fullName>
    </recommendedName>
</protein>
<feature type="transmembrane region" description="Helical" evidence="1">
    <location>
        <begin position="69"/>
        <end position="88"/>
    </location>
</feature>
<gene>
    <name evidence="2" type="ORF">GLW07_13955</name>
</gene>